<sequence length="44" mass="5320">MENYSQNIRWSLDLRWQNPNEPNGFYGLKDNILMTKSDDENFKP</sequence>
<feature type="non-terminal residue" evidence="1">
    <location>
        <position position="1"/>
    </location>
</feature>
<organism evidence="1 2">
    <name type="scientific">Rotaria socialis</name>
    <dbReference type="NCBI Taxonomy" id="392032"/>
    <lineage>
        <taxon>Eukaryota</taxon>
        <taxon>Metazoa</taxon>
        <taxon>Spiralia</taxon>
        <taxon>Gnathifera</taxon>
        <taxon>Rotifera</taxon>
        <taxon>Eurotatoria</taxon>
        <taxon>Bdelloidea</taxon>
        <taxon>Philodinida</taxon>
        <taxon>Philodinidae</taxon>
        <taxon>Rotaria</taxon>
    </lineage>
</organism>
<protein>
    <submittedName>
        <fullName evidence="1">Uncharacterized protein</fullName>
    </submittedName>
</protein>
<dbReference type="Proteomes" id="UP000663848">
    <property type="component" value="Unassembled WGS sequence"/>
</dbReference>
<gene>
    <name evidence="1" type="ORF">QYT958_LOCUS46843</name>
</gene>
<name>A0A822FX10_9BILA</name>
<evidence type="ECO:0000313" key="1">
    <source>
        <dbReference type="EMBL" id="CAF5131346.1"/>
    </source>
</evidence>
<comment type="caution">
    <text evidence="1">The sequence shown here is derived from an EMBL/GenBank/DDBJ whole genome shotgun (WGS) entry which is preliminary data.</text>
</comment>
<accession>A0A822FX10</accession>
<dbReference type="EMBL" id="CAJOBR010085174">
    <property type="protein sequence ID" value="CAF5131346.1"/>
    <property type="molecule type" value="Genomic_DNA"/>
</dbReference>
<proteinExistence type="predicted"/>
<evidence type="ECO:0000313" key="2">
    <source>
        <dbReference type="Proteomes" id="UP000663848"/>
    </source>
</evidence>
<dbReference type="AlphaFoldDB" id="A0A822FX10"/>
<reference evidence="1" key="1">
    <citation type="submission" date="2021-02" db="EMBL/GenBank/DDBJ databases">
        <authorList>
            <person name="Nowell W R."/>
        </authorList>
    </citation>
    <scope>NUCLEOTIDE SEQUENCE</scope>
</reference>